<reference evidence="3" key="1">
    <citation type="submission" date="2016-11" db="UniProtKB">
        <authorList>
            <consortium name="WormBaseParasite"/>
        </authorList>
    </citation>
    <scope>IDENTIFICATION</scope>
</reference>
<accession>A0A1I8BUD2</accession>
<dbReference type="Pfam" id="PF12762">
    <property type="entry name" value="DDE_Tnp_IS1595"/>
    <property type="match status" value="1"/>
</dbReference>
<evidence type="ECO:0000313" key="2">
    <source>
        <dbReference type="Proteomes" id="UP000095281"/>
    </source>
</evidence>
<name>A0A1I8BUD2_MELHA</name>
<organism evidence="2 3">
    <name type="scientific">Meloidogyne hapla</name>
    <name type="common">Root-knot nematode worm</name>
    <dbReference type="NCBI Taxonomy" id="6305"/>
    <lineage>
        <taxon>Eukaryota</taxon>
        <taxon>Metazoa</taxon>
        <taxon>Ecdysozoa</taxon>
        <taxon>Nematoda</taxon>
        <taxon>Chromadorea</taxon>
        <taxon>Rhabditida</taxon>
        <taxon>Tylenchina</taxon>
        <taxon>Tylenchomorpha</taxon>
        <taxon>Tylenchoidea</taxon>
        <taxon>Meloidogynidae</taxon>
        <taxon>Meloidogyninae</taxon>
        <taxon>Meloidogyne</taxon>
    </lineage>
</organism>
<evidence type="ECO:0000259" key="1">
    <source>
        <dbReference type="SMART" id="SM01126"/>
    </source>
</evidence>
<protein>
    <submittedName>
        <fullName evidence="3">DDE_Tnp_IS1595 domain-containing protein</fullName>
    </submittedName>
</protein>
<dbReference type="Proteomes" id="UP000095281">
    <property type="component" value="Unplaced"/>
</dbReference>
<proteinExistence type="predicted"/>
<sequence>MDDSFNLIRFGAEVVNSPENVIKWCKFYGMLPSERKCSNCKRPMIIRTDQGTAGIFRCQRCNGPTYAVTANTWFSDMNNKQMLAKGLLLTYAFSMGFSYQQAIRETTFISTGEITANQTVADWYSYCRQDFYTAISAENLRGYLRARFARGDRSEAAAVVPLDISSFLRSGTKSFSSEASPKFREVCTIALDTMYADSGPIGGAGRVIECDEMKMGRRKYERGRVIEGSWITDSTIFTDAWKGYNNLSENGFEHWCVNHTYQFVTEEGVTTNKIESQWRPLRNRLSRGGIQKDKLADHLCEFLWRRDVKRRDVDVFNDLVDKIRDQFPGH</sequence>
<feature type="domain" description="ISXO2-like transposase" evidence="1">
    <location>
        <begin position="200"/>
        <end position="307"/>
    </location>
</feature>
<dbReference type="PANTHER" id="PTHR47163">
    <property type="entry name" value="DDE_TNP_IS1595 DOMAIN-CONTAINING PROTEIN"/>
    <property type="match status" value="1"/>
</dbReference>
<dbReference type="WBParaSite" id="MhA1_Contig552.frz3.gene1">
    <property type="protein sequence ID" value="MhA1_Contig552.frz3.gene1"/>
    <property type="gene ID" value="MhA1_Contig552.frz3.gene1"/>
</dbReference>
<dbReference type="InterPro" id="IPR024445">
    <property type="entry name" value="Tnp_ISXO2-like"/>
</dbReference>
<dbReference type="SMART" id="SM01126">
    <property type="entry name" value="DDE_Tnp_IS1595"/>
    <property type="match status" value="1"/>
</dbReference>
<dbReference type="AlphaFoldDB" id="A0A1I8BUD2"/>
<dbReference type="OMA" id="TIESTWW"/>
<keyword evidence="2" id="KW-1185">Reference proteome</keyword>
<evidence type="ECO:0000313" key="3">
    <source>
        <dbReference type="WBParaSite" id="MhA1_Contig552.frz3.gene1"/>
    </source>
</evidence>
<dbReference type="PANTHER" id="PTHR47163:SF3">
    <property type="entry name" value="PROTEIN CBG18017"/>
    <property type="match status" value="1"/>
</dbReference>
<dbReference type="InterPro" id="IPR053164">
    <property type="entry name" value="IS1016-like_transposase"/>
</dbReference>